<feature type="region of interest" description="Disordered" evidence="1">
    <location>
        <begin position="38"/>
        <end position="71"/>
    </location>
</feature>
<evidence type="ECO:0000256" key="1">
    <source>
        <dbReference type="SAM" id="MobiDB-lite"/>
    </source>
</evidence>
<proteinExistence type="predicted"/>
<feature type="compositionally biased region" description="Basic and acidic residues" evidence="1">
    <location>
        <begin position="55"/>
        <end position="69"/>
    </location>
</feature>
<evidence type="ECO:0000313" key="2">
    <source>
        <dbReference type="EMBL" id="JAU61593.1"/>
    </source>
</evidence>
<name>A0A1J3GZP7_NOCCA</name>
<protein>
    <submittedName>
        <fullName evidence="2">Uncharacterized protein</fullName>
    </submittedName>
</protein>
<dbReference type="AlphaFoldDB" id="A0A1J3GZP7"/>
<accession>A0A1J3GZP7</accession>
<reference evidence="2" key="1">
    <citation type="submission" date="2016-07" db="EMBL/GenBank/DDBJ databases">
        <title>De novo transcriptome assembly of four accessions of the metal hyperaccumulator plant Noccaea caerulescens.</title>
        <authorList>
            <person name="Blande D."/>
            <person name="Halimaa P."/>
            <person name="Tervahauta A.I."/>
            <person name="Aarts M.G."/>
            <person name="Karenlampi S.O."/>
        </authorList>
    </citation>
    <scope>NUCLEOTIDE SEQUENCE</scope>
</reference>
<gene>
    <name evidence="2" type="ORF">LE_TR2983_c10_g1_i1_g.9631</name>
</gene>
<dbReference type="EMBL" id="GEVL01015748">
    <property type="protein sequence ID" value="JAU61593.1"/>
    <property type="molecule type" value="Transcribed_RNA"/>
</dbReference>
<organism evidence="2">
    <name type="scientific">Noccaea caerulescens</name>
    <name type="common">Alpine penny-cress</name>
    <name type="synonym">Thlaspi caerulescens</name>
    <dbReference type="NCBI Taxonomy" id="107243"/>
    <lineage>
        <taxon>Eukaryota</taxon>
        <taxon>Viridiplantae</taxon>
        <taxon>Streptophyta</taxon>
        <taxon>Embryophyta</taxon>
        <taxon>Tracheophyta</taxon>
        <taxon>Spermatophyta</taxon>
        <taxon>Magnoliopsida</taxon>
        <taxon>eudicotyledons</taxon>
        <taxon>Gunneridae</taxon>
        <taxon>Pentapetalae</taxon>
        <taxon>rosids</taxon>
        <taxon>malvids</taxon>
        <taxon>Brassicales</taxon>
        <taxon>Brassicaceae</taxon>
        <taxon>Coluteocarpeae</taxon>
        <taxon>Noccaea</taxon>
    </lineage>
</organism>
<sequence>MIRYTYEISREPNILQLNLRIYVDRKPKLDLEFDYEANSGEERRTEEDTAGGGERVYRGKHGEGGAERMKIRRRRTRFSPSCVVTSERWRERCR</sequence>